<dbReference type="PANTHER" id="PTHR28554">
    <property type="entry name" value="39S RIBOSOMAL PROTEIN L45, MITOCHONDRIAL"/>
    <property type="match status" value="1"/>
</dbReference>
<dbReference type="AlphaFoldDB" id="E4ZUF3"/>
<gene>
    <name evidence="5" type="ORF">LEMA_P114470.1</name>
</gene>
<dbReference type="HOGENOM" id="CLU_804372_0_0_1"/>
<dbReference type="OMA" id="RYYYRAC"/>
<dbReference type="STRING" id="985895.E4ZUF3"/>
<evidence type="ECO:0000256" key="4">
    <source>
        <dbReference type="SAM" id="MobiDB-lite"/>
    </source>
</evidence>
<dbReference type="InParanoid" id="E4ZUF3"/>
<keyword evidence="3" id="KW-0496">Mitochondrion</keyword>
<dbReference type="PANTHER" id="PTHR28554:SF1">
    <property type="entry name" value="LARGE RIBOSOMAL SUBUNIT PROTEIN ML45"/>
    <property type="match status" value="1"/>
</dbReference>
<protein>
    <recommendedName>
        <fullName evidence="7">Mitochondrial inner membrane protein Mba1</fullName>
    </recommendedName>
</protein>
<dbReference type="Gene3D" id="3.10.450.240">
    <property type="match status" value="1"/>
</dbReference>
<proteinExistence type="predicted"/>
<evidence type="ECO:0008006" key="7">
    <source>
        <dbReference type="Google" id="ProtNLM"/>
    </source>
</evidence>
<dbReference type="VEuPathDB" id="FungiDB:LEMA_P114470.1"/>
<reference evidence="6" key="1">
    <citation type="journal article" date="2011" name="Nat. Commun.">
        <title>Effector diversification within compartments of the Leptosphaeria maculans genome affected by Repeat-Induced Point mutations.</title>
        <authorList>
            <person name="Rouxel T."/>
            <person name="Grandaubert J."/>
            <person name="Hane J.K."/>
            <person name="Hoede C."/>
            <person name="van de Wouw A.P."/>
            <person name="Couloux A."/>
            <person name="Dominguez V."/>
            <person name="Anthouard V."/>
            <person name="Bally P."/>
            <person name="Bourras S."/>
            <person name="Cozijnsen A.J."/>
            <person name="Ciuffetti L.M."/>
            <person name="Degrave A."/>
            <person name="Dilmaghani A."/>
            <person name="Duret L."/>
            <person name="Fudal I."/>
            <person name="Goodwin S.B."/>
            <person name="Gout L."/>
            <person name="Glaser N."/>
            <person name="Linglin J."/>
            <person name="Kema G.H.J."/>
            <person name="Lapalu N."/>
            <person name="Lawrence C.B."/>
            <person name="May K."/>
            <person name="Meyer M."/>
            <person name="Ollivier B."/>
            <person name="Poulain J."/>
            <person name="Schoch C.L."/>
            <person name="Simon A."/>
            <person name="Spatafora J.W."/>
            <person name="Stachowiak A."/>
            <person name="Turgeon B.G."/>
            <person name="Tyler B.M."/>
            <person name="Vincent D."/>
            <person name="Weissenbach J."/>
            <person name="Amselem J."/>
            <person name="Quesneville H."/>
            <person name="Oliver R.P."/>
            <person name="Wincker P."/>
            <person name="Balesdent M.-H."/>
            <person name="Howlett B.J."/>
        </authorList>
    </citation>
    <scope>NUCLEOTIDE SEQUENCE [LARGE SCALE GENOMIC DNA]</scope>
    <source>
        <strain evidence="6">JN3 / isolate v23.1.3 / race Av1-4-5-6-7-8</strain>
    </source>
</reference>
<evidence type="ECO:0000313" key="5">
    <source>
        <dbReference type="EMBL" id="CBX95032.1"/>
    </source>
</evidence>
<evidence type="ECO:0000256" key="3">
    <source>
        <dbReference type="ARBA" id="ARBA00023128"/>
    </source>
</evidence>
<feature type="compositionally biased region" description="Basic and acidic residues" evidence="4">
    <location>
        <begin position="300"/>
        <end position="321"/>
    </location>
</feature>
<keyword evidence="2" id="KW-0809">Transit peptide</keyword>
<accession>E4ZUF3</accession>
<dbReference type="Proteomes" id="UP000002668">
    <property type="component" value="Genome"/>
</dbReference>
<evidence type="ECO:0000256" key="2">
    <source>
        <dbReference type="ARBA" id="ARBA00022946"/>
    </source>
</evidence>
<dbReference type="GO" id="GO:0005739">
    <property type="term" value="C:mitochondrion"/>
    <property type="evidence" value="ECO:0007669"/>
    <property type="project" value="UniProtKB-SubCell"/>
</dbReference>
<feature type="compositionally biased region" description="Acidic residues" evidence="4">
    <location>
        <begin position="287"/>
        <end position="296"/>
    </location>
</feature>
<evidence type="ECO:0000256" key="1">
    <source>
        <dbReference type="ARBA" id="ARBA00004173"/>
    </source>
</evidence>
<comment type="subcellular location">
    <subcellularLocation>
        <location evidence="1">Mitochondrion</location>
    </subcellularLocation>
</comment>
<dbReference type="eggNOG" id="ENOG502SAX9">
    <property type="taxonomic scope" value="Eukaryota"/>
</dbReference>
<sequence length="382" mass="43434">MSTQIPLRSVRIPALQRQCLFLRHQRLNRPFAAAASRAFSSTPSQAAKKSFQIGNPNEFRAAARSQVGRTPGADLQRMQQIEEALVEDIGILQGTIVRAPVSKLPKITTKAFWEYYWALLKSKGTSLWSRSVHRRMIQKVHLSRFLPVDFFKNEELKGRAKNMYTHMYTKFAEGDHEALQKICLPPLARQFQDRITARGNLKVTWKLHEWKSVKIVSHRSAALGGDQVDTAYRQAIIRLDSLQSVTRKQIDDAISAAVKARGVRTLQKQPAWIPEEARQKLKQNSKEEEEEEEGVEGAEGAEKNKNKNKKKSETSSHEEFAGNGEIKRVVEYLVLQKRAIRGTEEGWKILGFTEESTPETLKSDEEYWGSQLTAQAAKHSRA</sequence>
<evidence type="ECO:0000313" key="6">
    <source>
        <dbReference type="Proteomes" id="UP000002668"/>
    </source>
</evidence>
<feature type="region of interest" description="Disordered" evidence="4">
    <location>
        <begin position="352"/>
        <end position="382"/>
    </location>
</feature>
<name>E4ZUF3_LEPMJ</name>
<dbReference type="EMBL" id="FP929126">
    <property type="protein sequence ID" value="CBX95032.1"/>
    <property type="molecule type" value="Genomic_DNA"/>
</dbReference>
<dbReference type="OrthoDB" id="19619at2759"/>
<dbReference type="InterPro" id="IPR051975">
    <property type="entry name" value="mtLSU_mL45"/>
</dbReference>
<dbReference type="GeneID" id="13288037"/>
<keyword evidence="6" id="KW-1185">Reference proteome</keyword>
<organism evidence="6">
    <name type="scientific">Leptosphaeria maculans (strain JN3 / isolate v23.1.3 / race Av1-4-5-6-7-8)</name>
    <name type="common">Blackleg fungus</name>
    <name type="synonym">Phoma lingam</name>
    <dbReference type="NCBI Taxonomy" id="985895"/>
    <lineage>
        <taxon>Eukaryota</taxon>
        <taxon>Fungi</taxon>
        <taxon>Dikarya</taxon>
        <taxon>Ascomycota</taxon>
        <taxon>Pezizomycotina</taxon>
        <taxon>Dothideomycetes</taxon>
        <taxon>Pleosporomycetidae</taxon>
        <taxon>Pleosporales</taxon>
        <taxon>Pleosporineae</taxon>
        <taxon>Leptosphaeriaceae</taxon>
        <taxon>Plenodomus</taxon>
        <taxon>Plenodomus lingam/Leptosphaeria maculans species complex</taxon>
    </lineage>
</organism>
<feature type="region of interest" description="Disordered" evidence="4">
    <location>
        <begin position="274"/>
        <end position="321"/>
    </location>
</feature>